<feature type="domain" description="SnoaL-like" evidence="1">
    <location>
        <begin position="6"/>
        <end position="105"/>
    </location>
</feature>
<dbReference type="Proteomes" id="UP001501509">
    <property type="component" value="Unassembled WGS sequence"/>
</dbReference>
<sequence length="116" mass="12162">MKAVLQSYVDGFAAGDPAAVAGLFADDAVIEDPVGHPPVQGRAAIDEFYANAVGAGTKLTLDTPIRGSHGSRAAMAFTVEVPAMGIRIRAIDVLTFGEDGKVTRMEAFWGPDDIEQ</sequence>
<reference evidence="2 3" key="1">
    <citation type="journal article" date="2019" name="Int. J. Syst. Evol. Microbiol.">
        <title>The Global Catalogue of Microorganisms (GCM) 10K type strain sequencing project: providing services to taxonomists for standard genome sequencing and annotation.</title>
        <authorList>
            <consortium name="The Broad Institute Genomics Platform"/>
            <consortium name="The Broad Institute Genome Sequencing Center for Infectious Disease"/>
            <person name="Wu L."/>
            <person name="Ma J."/>
        </authorList>
    </citation>
    <scope>NUCLEOTIDE SEQUENCE [LARGE SCALE GENOMIC DNA]</scope>
    <source>
        <strain evidence="2 3">JCM 6833</strain>
    </source>
</reference>
<dbReference type="Pfam" id="PF12680">
    <property type="entry name" value="SnoaL_2"/>
    <property type="match status" value="1"/>
</dbReference>
<accession>A0ABN3PKY3</accession>
<evidence type="ECO:0000313" key="3">
    <source>
        <dbReference type="Proteomes" id="UP001501509"/>
    </source>
</evidence>
<proteinExistence type="predicted"/>
<comment type="caution">
    <text evidence="2">The sequence shown here is derived from an EMBL/GenBank/DDBJ whole genome shotgun (WGS) entry which is preliminary data.</text>
</comment>
<name>A0ABN3PKY3_9ACTN</name>
<dbReference type="InterPro" id="IPR037401">
    <property type="entry name" value="SnoaL-like"/>
</dbReference>
<protein>
    <submittedName>
        <fullName evidence="2">Nuclear transport factor 2 family protein</fullName>
    </submittedName>
</protein>
<evidence type="ECO:0000313" key="2">
    <source>
        <dbReference type="EMBL" id="GAA2584278.1"/>
    </source>
</evidence>
<dbReference type="Gene3D" id="3.10.450.50">
    <property type="match status" value="1"/>
</dbReference>
<dbReference type="SUPFAM" id="SSF54427">
    <property type="entry name" value="NTF2-like"/>
    <property type="match status" value="1"/>
</dbReference>
<dbReference type="InterPro" id="IPR032710">
    <property type="entry name" value="NTF2-like_dom_sf"/>
</dbReference>
<gene>
    <name evidence="2" type="ORF">GCM10010411_16230</name>
</gene>
<dbReference type="EMBL" id="BAAATD010000002">
    <property type="protein sequence ID" value="GAA2584278.1"/>
    <property type="molecule type" value="Genomic_DNA"/>
</dbReference>
<evidence type="ECO:0000259" key="1">
    <source>
        <dbReference type="Pfam" id="PF12680"/>
    </source>
</evidence>
<keyword evidence="3" id="KW-1185">Reference proteome</keyword>
<organism evidence="2 3">
    <name type="scientific">Actinomadura fulvescens</name>
    <dbReference type="NCBI Taxonomy" id="46160"/>
    <lineage>
        <taxon>Bacteria</taxon>
        <taxon>Bacillati</taxon>
        <taxon>Actinomycetota</taxon>
        <taxon>Actinomycetes</taxon>
        <taxon>Streptosporangiales</taxon>
        <taxon>Thermomonosporaceae</taxon>
        <taxon>Actinomadura</taxon>
    </lineage>
</organism>